<dbReference type="GO" id="GO:0030968">
    <property type="term" value="P:endoplasmic reticulum unfolded protein response"/>
    <property type="evidence" value="ECO:0007669"/>
    <property type="project" value="InterPro"/>
</dbReference>
<accession>T1FKH0</accession>
<dbReference type="InterPro" id="IPR012913">
    <property type="entry name" value="OS9-like_dom"/>
</dbReference>
<evidence type="ECO:0000256" key="1">
    <source>
        <dbReference type="ARBA" id="ARBA00004240"/>
    </source>
</evidence>
<comment type="function">
    <text evidence="5">Probable lectin that binds selectively to improperly folded lumenal proteins. May function in endoplasmic reticulum quality control and endoplasmic reticulum-associated degradation (ERAD) of both non-glycosylated proteins and glycoproteins.</text>
</comment>
<keyword evidence="4" id="KW-1015">Disulfide bond</keyword>
<dbReference type="InterPro" id="IPR009011">
    <property type="entry name" value="Man6P_isomerase_rcpt-bd_dom_sf"/>
</dbReference>
<evidence type="ECO:0000256" key="5">
    <source>
        <dbReference type="ARBA" id="ARBA00037585"/>
    </source>
</evidence>
<dbReference type="GO" id="GO:0005788">
    <property type="term" value="C:endoplasmic reticulum lumen"/>
    <property type="evidence" value="ECO:0000318"/>
    <property type="project" value="GO_Central"/>
</dbReference>
<evidence type="ECO:0000313" key="12">
    <source>
        <dbReference type="Proteomes" id="UP000015101"/>
    </source>
</evidence>
<dbReference type="Pfam" id="PF07915">
    <property type="entry name" value="PRKCSH"/>
    <property type="match status" value="1"/>
</dbReference>
<evidence type="ECO:0000259" key="9">
    <source>
        <dbReference type="PROSITE" id="PS51914"/>
    </source>
</evidence>
<dbReference type="PROSITE" id="PS50096">
    <property type="entry name" value="IQ"/>
    <property type="match status" value="1"/>
</dbReference>
<name>T1FKH0_HELRO</name>
<evidence type="ECO:0000256" key="2">
    <source>
        <dbReference type="ARBA" id="ARBA00022729"/>
    </source>
</evidence>
<dbReference type="RefSeq" id="XP_009013215.1">
    <property type="nucleotide sequence ID" value="XM_009014967.1"/>
</dbReference>
<dbReference type="InParanoid" id="T1FKH0"/>
<dbReference type="HOGENOM" id="CLU_048035_1_0_1"/>
<dbReference type="GO" id="GO:0030970">
    <property type="term" value="P:retrograde protein transport, ER to cytosol"/>
    <property type="evidence" value="ECO:0000318"/>
    <property type="project" value="GO_Central"/>
</dbReference>
<gene>
    <name evidence="11" type="primary">20209319</name>
    <name evidence="10" type="ORF">HELRODRAFT_184040</name>
</gene>
<reference evidence="10 12" key="2">
    <citation type="journal article" date="2013" name="Nature">
        <title>Insights into bilaterian evolution from three spiralian genomes.</title>
        <authorList>
            <person name="Simakov O."/>
            <person name="Marletaz F."/>
            <person name="Cho S.J."/>
            <person name="Edsinger-Gonzales E."/>
            <person name="Havlak P."/>
            <person name="Hellsten U."/>
            <person name="Kuo D.H."/>
            <person name="Larsson T."/>
            <person name="Lv J."/>
            <person name="Arendt D."/>
            <person name="Savage R."/>
            <person name="Osoegawa K."/>
            <person name="de Jong P."/>
            <person name="Grimwood J."/>
            <person name="Chapman J.A."/>
            <person name="Shapiro H."/>
            <person name="Aerts A."/>
            <person name="Otillar R.P."/>
            <person name="Terry A.Y."/>
            <person name="Boore J.L."/>
            <person name="Grigoriev I.V."/>
            <person name="Lindberg D.R."/>
            <person name="Seaver E.C."/>
            <person name="Weisblat D.A."/>
            <person name="Putnam N.H."/>
            <person name="Rokhsar D.S."/>
        </authorList>
    </citation>
    <scope>NUCLEOTIDE SEQUENCE</scope>
</reference>
<evidence type="ECO:0000256" key="6">
    <source>
        <dbReference type="ARBA" id="ARBA00041108"/>
    </source>
</evidence>
<feature type="domain" description="MRH" evidence="9">
    <location>
        <begin position="59"/>
        <end position="170"/>
    </location>
</feature>
<dbReference type="PANTHER" id="PTHR15414:SF0">
    <property type="entry name" value="ENDOPLASMIC RETICULUM LECTIN 1"/>
    <property type="match status" value="1"/>
</dbReference>
<dbReference type="Gene3D" id="2.70.130.10">
    <property type="entry name" value="Mannose-6-phosphate receptor binding domain"/>
    <property type="match status" value="2"/>
</dbReference>
<keyword evidence="2" id="KW-0732">Signal</keyword>
<dbReference type="EnsemblMetazoa" id="HelroT184040">
    <property type="protein sequence ID" value="HelroP184040"/>
    <property type="gene ID" value="HelroG184040"/>
</dbReference>
<dbReference type="eggNOG" id="KOG3394">
    <property type="taxonomic scope" value="Eukaryota"/>
</dbReference>
<dbReference type="OMA" id="XDKDSGK"/>
<keyword evidence="12" id="KW-1185">Reference proteome</keyword>
<dbReference type="SUPFAM" id="SSF50911">
    <property type="entry name" value="Mannose 6-phosphate receptor domain"/>
    <property type="match status" value="1"/>
</dbReference>
<evidence type="ECO:0000256" key="7">
    <source>
        <dbReference type="ARBA" id="ARBA00041661"/>
    </source>
</evidence>
<reference evidence="11" key="3">
    <citation type="submission" date="2015-06" db="UniProtKB">
        <authorList>
            <consortium name="EnsemblMetazoa"/>
        </authorList>
    </citation>
    <scope>IDENTIFICATION</scope>
</reference>
<feature type="compositionally biased region" description="Acidic residues" evidence="8">
    <location>
        <begin position="233"/>
        <end position="242"/>
    </location>
</feature>
<evidence type="ECO:0000256" key="3">
    <source>
        <dbReference type="ARBA" id="ARBA00022824"/>
    </source>
</evidence>
<keyword evidence="3" id="KW-0256">Endoplasmic reticulum</keyword>
<dbReference type="EMBL" id="KB096069">
    <property type="protein sequence ID" value="ESO08691.1"/>
    <property type="molecule type" value="Genomic_DNA"/>
</dbReference>
<organism evidence="11 12">
    <name type="scientific">Helobdella robusta</name>
    <name type="common">Californian leech</name>
    <dbReference type="NCBI Taxonomy" id="6412"/>
    <lineage>
        <taxon>Eukaryota</taxon>
        <taxon>Metazoa</taxon>
        <taxon>Spiralia</taxon>
        <taxon>Lophotrochozoa</taxon>
        <taxon>Annelida</taxon>
        <taxon>Clitellata</taxon>
        <taxon>Hirudinea</taxon>
        <taxon>Rhynchobdellida</taxon>
        <taxon>Glossiphoniidae</taxon>
        <taxon>Helobdella</taxon>
    </lineage>
</organism>
<dbReference type="EMBL" id="AMQM01009162">
    <property type="status" value="NOT_ANNOTATED_CDS"/>
    <property type="molecule type" value="Genomic_DNA"/>
</dbReference>
<dbReference type="PANTHER" id="PTHR15414">
    <property type="entry name" value="OS-9-RELATED"/>
    <property type="match status" value="1"/>
</dbReference>
<reference evidence="12" key="1">
    <citation type="submission" date="2012-12" db="EMBL/GenBank/DDBJ databases">
        <authorList>
            <person name="Hellsten U."/>
            <person name="Grimwood J."/>
            <person name="Chapman J.A."/>
            <person name="Shapiro H."/>
            <person name="Aerts A."/>
            <person name="Otillar R.P."/>
            <person name="Terry A.Y."/>
            <person name="Boore J.L."/>
            <person name="Simakov O."/>
            <person name="Marletaz F."/>
            <person name="Cho S.-J."/>
            <person name="Edsinger-Gonzales E."/>
            <person name="Havlak P."/>
            <person name="Kuo D.-H."/>
            <person name="Larsson T."/>
            <person name="Lv J."/>
            <person name="Arendt D."/>
            <person name="Savage R."/>
            <person name="Osoegawa K."/>
            <person name="de Jong P."/>
            <person name="Lindberg D.R."/>
            <person name="Seaver E.C."/>
            <person name="Weisblat D.A."/>
            <person name="Putnam N.H."/>
            <person name="Grigoriev I.V."/>
            <person name="Rokhsar D.S."/>
        </authorList>
    </citation>
    <scope>NUCLEOTIDE SEQUENCE</scope>
</reference>
<dbReference type="GeneID" id="20209319"/>
<evidence type="ECO:0000313" key="10">
    <source>
        <dbReference type="EMBL" id="ESO08691.1"/>
    </source>
</evidence>
<dbReference type="PROSITE" id="PS51914">
    <property type="entry name" value="MRH"/>
    <property type="match status" value="1"/>
</dbReference>
<comment type="subcellular location">
    <subcellularLocation>
        <location evidence="1">Endoplasmic reticulum</location>
    </subcellularLocation>
</comment>
<dbReference type="InterPro" id="IPR044865">
    <property type="entry name" value="MRH_dom"/>
</dbReference>
<evidence type="ECO:0000313" key="11">
    <source>
        <dbReference type="EnsemblMetazoa" id="HelroP184040"/>
    </source>
</evidence>
<dbReference type="OrthoDB" id="239053at2759"/>
<evidence type="ECO:0000256" key="4">
    <source>
        <dbReference type="ARBA" id="ARBA00023157"/>
    </source>
</evidence>
<protein>
    <recommendedName>
        <fullName evidence="6">Endoplasmic reticulum lectin 1</fullName>
    </recommendedName>
    <alternativeName>
        <fullName evidence="7">ER lectin</fullName>
    </alternativeName>
</protein>
<dbReference type="KEGG" id="hro:HELRODRAFT_184040"/>
<dbReference type="AlphaFoldDB" id="T1FKH0"/>
<sequence>MVIKHPGPKENIILTTNNQETYQCTLPEVIDEKTRLKNEEQFSSASLELEYLRPLLDDDICTYRPLKVQEYYLGKYSREKYKKDLEKARKDRDEGKSIAHPKKKKVLGVEYPYYEVVYEDGSVCDLTGQPRRSHIQFICYSGGSNEIYELKETSSCEYEIVVLTKHLCQHPSYGPRKSEVHTIDCHLVGNSPMLPSNLRELQFSNAFAKHNKEAKHQQILNTILDVQTLIDEDDDDDDDDVGSGDKTKQPQQLKTDTGAAEATTTSTPKEKHVDMDSVFSIPPSSKHILREFLSGDYCIEGGTGWWKHEFCFGKFIRQYHDEHDFRREIKLGVWNEEKHLQWVNSNSYKKPKPYSERKSLYNLYGDGDYCEEVKKNRMVEVESSLFCDMIRSADDNGLIDYKI</sequence>
<dbReference type="Proteomes" id="UP000015101">
    <property type="component" value="Unassembled WGS sequence"/>
</dbReference>
<dbReference type="STRING" id="6412.T1FKH0"/>
<proteinExistence type="predicted"/>
<dbReference type="CTD" id="20209319"/>
<dbReference type="FunCoup" id="T1FKH0">
    <property type="interactions" value="1511"/>
</dbReference>
<dbReference type="InterPro" id="IPR045149">
    <property type="entry name" value="OS-9-like"/>
</dbReference>
<feature type="region of interest" description="Disordered" evidence="8">
    <location>
        <begin position="233"/>
        <end position="271"/>
    </location>
</feature>
<evidence type="ECO:0000256" key="8">
    <source>
        <dbReference type="SAM" id="MobiDB-lite"/>
    </source>
</evidence>